<feature type="non-terminal residue" evidence="1">
    <location>
        <position position="1"/>
    </location>
</feature>
<keyword evidence="2" id="KW-1185">Reference proteome</keyword>
<reference evidence="1" key="1">
    <citation type="journal article" date="2023" name="IScience">
        <title>Live-bearing cockroach genome reveals convergent evolutionary mechanisms linked to viviparity in insects and beyond.</title>
        <authorList>
            <person name="Fouks B."/>
            <person name="Harrison M.C."/>
            <person name="Mikhailova A.A."/>
            <person name="Marchal E."/>
            <person name="English S."/>
            <person name="Carruthers M."/>
            <person name="Jennings E.C."/>
            <person name="Chiamaka E.L."/>
            <person name="Frigard R.A."/>
            <person name="Pippel M."/>
            <person name="Attardo G.M."/>
            <person name="Benoit J.B."/>
            <person name="Bornberg-Bauer E."/>
            <person name="Tobe S.S."/>
        </authorList>
    </citation>
    <scope>NUCLEOTIDE SEQUENCE</scope>
    <source>
        <strain evidence="1">Stay&amp;Tobe</strain>
    </source>
</reference>
<comment type="caution">
    <text evidence="1">The sequence shown here is derived from an EMBL/GenBank/DDBJ whole genome shotgun (WGS) entry which is preliminary data.</text>
</comment>
<name>A0AAD7ZPG3_DIPPU</name>
<sequence length="53" mass="6468">FRVIRNYSFRKVLCDISRSVLSRFDHSCLFLRHLGFMTRRRCTQRHCSFLTSL</sequence>
<proteinExistence type="predicted"/>
<evidence type="ECO:0000313" key="2">
    <source>
        <dbReference type="Proteomes" id="UP001233999"/>
    </source>
</evidence>
<dbReference type="Proteomes" id="UP001233999">
    <property type="component" value="Unassembled WGS sequence"/>
</dbReference>
<feature type="non-terminal residue" evidence="1">
    <location>
        <position position="53"/>
    </location>
</feature>
<accession>A0AAD7ZPG3</accession>
<reference evidence="1" key="2">
    <citation type="submission" date="2023-05" db="EMBL/GenBank/DDBJ databases">
        <authorList>
            <person name="Fouks B."/>
        </authorList>
    </citation>
    <scope>NUCLEOTIDE SEQUENCE</scope>
    <source>
        <strain evidence="1">Stay&amp;Tobe</strain>
        <tissue evidence="1">Testes</tissue>
    </source>
</reference>
<gene>
    <name evidence="1" type="ORF">L9F63_021461</name>
</gene>
<dbReference type="AlphaFoldDB" id="A0AAD7ZPG3"/>
<evidence type="ECO:0000313" key="1">
    <source>
        <dbReference type="EMBL" id="KAJ9584197.1"/>
    </source>
</evidence>
<organism evidence="1 2">
    <name type="scientific">Diploptera punctata</name>
    <name type="common">Pacific beetle cockroach</name>
    <dbReference type="NCBI Taxonomy" id="6984"/>
    <lineage>
        <taxon>Eukaryota</taxon>
        <taxon>Metazoa</taxon>
        <taxon>Ecdysozoa</taxon>
        <taxon>Arthropoda</taxon>
        <taxon>Hexapoda</taxon>
        <taxon>Insecta</taxon>
        <taxon>Pterygota</taxon>
        <taxon>Neoptera</taxon>
        <taxon>Polyneoptera</taxon>
        <taxon>Dictyoptera</taxon>
        <taxon>Blattodea</taxon>
        <taxon>Blaberoidea</taxon>
        <taxon>Blaberidae</taxon>
        <taxon>Diplopterinae</taxon>
        <taxon>Diploptera</taxon>
    </lineage>
</organism>
<protein>
    <submittedName>
        <fullName evidence="1">Uncharacterized protein</fullName>
    </submittedName>
</protein>
<dbReference type="EMBL" id="JASPKZ010007447">
    <property type="protein sequence ID" value="KAJ9584197.1"/>
    <property type="molecule type" value="Genomic_DNA"/>
</dbReference>